<name>A0AA38CKS4_TAXCH</name>
<dbReference type="GO" id="GO:0005737">
    <property type="term" value="C:cytoplasm"/>
    <property type="evidence" value="ECO:0007669"/>
    <property type="project" value="UniProtKB-SubCell"/>
</dbReference>
<dbReference type="Proteomes" id="UP000824469">
    <property type="component" value="Unassembled WGS sequence"/>
</dbReference>
<comment type="similarity">
    <text evidence="1">Belongs to the exportin family.</text>
</comment>
<accession>A0AA38CKS4</accession>
<dbReference type="GO" id="GO:0031267">
    <property type="term" value="F:small GTPase binding"/>
    <property type="evidence" value="ECO:0007669"/>
    <property type="project" value="InterPro"/>
</dbReference>
<comment type="subcellular location">
    <subcellularLocation>
        <location evidence="1">Nucleus</location>
    </subcellularLocation>
    <subcellularLocation>
        <location evidence="1">Cytoplasm</location>
    </subcellularLocation>
    <text evidence="1">Shuttles between the nucleus and the cytoplasm.</text>
</comment>
<dbReference type="AlphaFoldDB" id="A0AA38CKS4"/>
<dbReference type="GO" id="GO:0071528">
    <property type="term" value="P:tRNA re-export from nucleus"/>
    <property type="evidence" value="ECO:0007669"/>
    <property type="project" value="UniProtKB-UniRule"/>
</dbReference>
<dbReference type="PANTHER" id="PTHR15952:SF11">
    <property type="entry name" value="EXPORTIN-T"/>
    <property type="match status" value="1"/>
</dbReference>
<proteinExistence type="inferred from homology"/>
<protein>
    <recommendedName>
        <fullName evidence="1">Exportin-T</fullName>
    </recommendedName>
    <alternativeName>
        <fullName evidence="1">Exportin(tRNA)</fullName>
    </alternativeName>
    <alternativeName>
        <fullName evidence="1">tRNA exportin</fullName>
    </alternativeName>
</protein>
<dbReference type="GO" id="GO:0005643">
    <property type="term" value="C:nuclear pore"/>
    <property type="evidence" value="ECO:0007669"/>
    <property type="project" value="TreeGrafter"/>
</dbReference>
<feature type="domain" description="Exportin-T C-terminal" evidence="2">
    <location>
        <begin position="18"/>
        <end position="395"/>
    </location>
</feature>
<reference evidence="3 4" key="1">
    <citation type="journal article" date="2021" name="Nat. Plants">
        <title>The Taxus genome provides insights into paclitaxel biosynthesis.</title>
        <authorList>
            <person name="Xiong X."/>
            <person name="Gou J."/>
            <person name="Liao Q."/>
            <person name="Li Y."/>
            <person name="Zhou Q."/>
            <person name="Bi G."/>
            <person name="Li C."/>
            <person name="Du R."/>
            <person name="Wang X."/>
            <person name="Sun T."/>
            <person name="Guo L."/>
            <person name="Liang H."/>
            <person name="Lu P."/>
            <person name="Wu Y."/>
            <person name="Zhang Z."/>
            <person name="Ro D.K."/>
            <person name="Shang Y."/>
            <person name="Huang S."/>
            <person name="Yan J."/>
        </authorList>
    </citation>
    <scope>NUCLEOTIDE SEQUENCE [LARGE SCALE GENOMIC DNA]</scope>
    <source>
        <strain evidence="3">Ta-2019</strain>
    </source>
</reference>
<dbReference type="Gene3D" id="1.25.10.10">
    <property type="entry name" value="Leucine-rich Repeat Variant"/>
    <property type="match status" value="1"/>
</dbReference>
<dbReference type="GO" id="GO:0016363">
    <property type="term" value="C:nuclear matrix"/>
    <property type="evidence" value="ECO:0007669"/>
    <property type="project" value="TreeGrafter"/>
</dbReference>
<keyword evidence="1" id="KW-0813">Transport</keyword>
<gene>
    <name evidence="3" type="ORF">KI387_030321</name>
</gene>
<dbReference type="Pfam" id="PF19282">
    <property type="entry name" value="Exportin-T"/>
    <property type="match status" value="1"/>
</dbReference>
<organism evidence="3 4">
    <name type="scientific">Taxus chinensis</name>
    <name type="common">Chinese yew</name>
    <name type="synonym">Taxus wallichiana var. chinensis</name>
    <dbReference type="NCBI Taxonomy" id="29808"/>
    <lineage>
        <taxon>Eukaryota</taxon>
        <taxon>Viridiplantae</taxon>
        <taxon>Streptophyta</taxon>
        <taxon>Embryophyta</taxon>
        <taxon>Tracheophyta</taxon>
        <taxon>Spermatophyta</taxon>
        <taxon>Pinopsida</taxon>
        <taxon>Pinidae</taxon>
        <taxon>Conifers II</taxon>
        <taxon>Cupressales</taxon>
        <taxon>Taxaceae</taxon>
        <taxon>Taxus</taxon>
    </lineage>
</organism>
<sequence>SLQDTLPPFTRKSSTQGLEDGSHIFEAVGLLIGMEEVPIEKQSEYLSALLAPLCQQVTILLSNAQVQDLAGSAACLQQVISAINSLSKGFGERLATTSRPAVGNMFEQTLNVLLQVLLAFPKNNLLRSKVISFIHRMVDTLGIAVFPHLPKAMEQLLVESEPKEMVEFLVLVNQLICKFKAAMTGILEEVFPFIASRVFAILPKDGIPTGPGSNTEEIRELQELQRIFFTFLHAVTSNDLSAVFLLPNNFGYLNELIQLLISAACGHKDILVRKACVQVFIKLIKNWCTRSNEDEKVPGFRNFIIQNFAAACCFYSVIDTTFDFRDAHTITLFGDIVCAQKVIYEKCGDDFLLHLAMNIFPATQCPQDLAEQYCLELQRSDVKVLKDIYKSLVERLRMLQNGIMAFR</sequence>
<evidence type="ECO:0000313" key="3">
    <source>
        <dbReference type="EMBL" id="KAH9298639.1"/>
    </source>
</evidence>
<evidence type="ECO:0000259" key="2">
    <source>
        <dbReference type="Pfam" id="PF19282"/>
    </source>
</evidence>
<dbReference type="SUPFAM" id="SSF48371">
    <property type="entry name" value="ARM repeat"/>
    <property type="match status" value="1"/>
</dbReference>
<comment type="caution">
    <text evidence="3">The sequence shown here is derived from an EMBL/GenBank/DDBJ whole genome shotgun (WGS) entry which is preliminary data.</text>
</comment>
<evidence type="ECO:0000313" key="4">
    <source>
        <dbReference type="Proteomes" id="UP000824469"/>
    </source>
</evidence>
<dbReference type="InterPro" id="IPR040017">
    <property type="entry name" value="XPOT"/>
</dbReference>
<dbReference type="InterPro" id="IPR045546">
    <property type="entry name" value="Exportin-T_C"/>
</dbReference>
<evidence type="ECO:0000256" key="1">
    <source>
        <dbReference type="RuleBase" id="RU366037"/>
    </source>
</evidence>
<dbReference type="GO" id="GO:0000049">
    <property type="term" value="F:tRNA binding"/>
    <property type="evidence" value="ECO:0007669"/>
    <property type="project" value="UniProtKB-UniRule"/>
</dbReference>
<keyword evidence="1" id="KW-0539">Nucleus</keyword>
<keyword evidence="1" id="KW-0694">RNA-binding</keyword>
<keyword evidence="4" id="KW-1185">Reference proteome</keyword>
<feature type="non-terminal residue" evidence="3">
    <location>
        <position position="1"/>
    </location>
</feature>
<comment type="function">
    <text evidence="1">tRNA nucleus export receptor which facilitates tRNA translocation across the nuclear pore complex.</text>
</comment>
<dbReference type="PANTHER" id="PTHR15952">
    <property type="entry name" value="EXPORTIN-T/LOS1"/>
    <property type="match status" value="1"/>
</dbReference>
<keyword evidence="1" id="KW-0820">tRNA-binding</keyword>
<dbReference type="InterPro" id="IPR016024">
    <property type="entry name" value="ARM-type_fold"/>
</dbReference>
<dbReference type="EMBL" id="JAHRHJ020000010">
    <property type="protein sequence ID" value="KAH9298639.1"/>
    <property type="molecule type" value="Genomic_DNA"/>
</dbReference>
<keyword evidence="1" id="KW-0963">Cytoplasm</keyword>
<dbReference type="InterPro" id="IPR011989">
    <property type="entry name" value="ARM-like"/>
</dbReference>